<dbReference type="AlphaFoldDB" id="A0A8H3ZP70"/>
<dbReference type="GO" id="GO:0008270">
    <property type="term" value="F:zinc ion binding"/>
    <property type="evidence" value="ECO:0007669"/>
    <property type="project" value="UniProtKB-KW"/>
</dbReference>
<dbReference type="PROSITE" id="PS50157">
    <property type="entry name" value="ZINC_FINGER_C2H2_2"/>
    <property type="match status" value="1"/>
</dbReference>
<dbReference type="PROSITE" id="PS00028">
    <property type="entry name" value="ZINC_FINGER_C2H2_1"/>
    <property type="match status" value="1"/>
</dbReference>
<evidence type="ECO:0000259" key="2">
    <source>
        <dbReference type="PROSITE" id="PS50157"/>
    </source>
</evidence>
<sequence>MFSGLAPMASDSSSSSSLRCVKPECNATFSTKSNLNRHIKSKHGPKVQAACGKEFPNQPWNIKRHMSACSDCKRKKDDSSTSSEKQPNDADTLNIYDFLFEGETADQYDSISGDIGDIDILSLDYGKYPFDLGHE</sequence>
<reference evidence="3 4" key="1">
    <citation type="submission" date="2019-12" db="EMBL/GenBank/DDBJ databases">
        <title>A genome sequence resource for the geographically widespread anthracnose pathogen Colletotrichum asianum.</title>
        <authorList>
            <person name="Meng Y."/>
        </authorList>
    </citation>
    <scope>NUCLEOTIDE SEQUENCE [LARGE SCALE GENOMIC DNA]</scope>
    <source>
        <strain evidence="3 4">ICMP 18580</strain>
    </source>
</reference>
<organism evidence="3 4">
    <name type="scientific">Colletotrichum asianum</name>
    <dbReference type="NCBI Taxonomy" id="702518"/>
    <lineage>
        <taxon>Eukaryota</taxon>
        <taxon>Fungi</taxon>
        <taxon>Dikarya</taxon>
        <taxon>Ascomycota</taxon>
        <taxon>Pezizomycotina</taxon>
        <taxon>Sordariomycetes</taxon>
        <taxon>Hypocreomycetidae</taxon>
        <taxon>Glomerellales</taxon>
        <taxon>Glomerellaceae</taxon>
        <taxon>Colletotrichum</taxon>
        <taxon>Colletotrichum gloeosporioides species complex</taxon>
    </lineage>
</organism>
<feature type="domain" description="C2H2-type" evidence="2">
    <location>
        <begin position="18"/>
        <end position="48"/>
    </location>
</feature>
<dbReference type="EMBL" id="WOWK01000024">
    <property type="protein sequence ID" value="KAF0327294.1"/>
    <property type="molecule type" value="Genomic_DNA"/>
</dbReference>
<protein>
    <recommendedName>
        <fullName evidence="2">C2H2-type domain-containing protein</fullName>
    </recommendedName>
</protein>
<comment type="caution">
    <text evidence="3">The sequence shown here is derived from an EMBL/GenBank/DDBJ whole genome shotgun (WGS) entry which is preliminary data.</text>
</comment>
<keyword evidence="4" id="KW-1185">Reference proteome</keyword>
<proteinExistence type="predicted"/>
<keyword evidence="1" id="KW-0862">Zinc</keyword>
<keyword evidence="1" id="KW-0479">Metal-binding</keyword>
<dbReference type="Proteomes" id="UP000434172">
    <property type="component" value="Unassembled WGS sequence"/>
</dbReference>
<dbReference type="SMART" id="SM00355">
    <property type="entry name" value="ZnF_C2H2"/>
    <property type="match status" value="1"/>
</dbReference>
<accession>A0A8H3ZP70</accession>
<keyword evidence="1" id="KW-0863">Zinc-finger</keyword>
<dbReference type="OrthoDB" id="4851236at2759"/>
<evidence type="ECO:0000313" key="3">
    <source>
        <dbReference type="EMBL" id="KAF0327294.1"/>
    </source>
</evidence>
<gene>
    <name evidence="3" type="ORF">GQ607_005483</name>
</gene>
<evidence type="ECO:0000256" key="1">
    <source>
        <dbReference type="PROSITE-ProRule" id="PRU00042"/>
    </source>
</evidence>
<dbReference type="InterPro" id="IPR013087">
    <property type="entry name" value="Znf_C2H2_type"/>
</dbReference>
<evidence type="ECO:0000313" key="4">
    <source>
        <dbReference type="Proteomes" id="UP000434172"/>
    </source>
</evidence>
<dbReference type="Gene3D" id="3.30.160.60">
    <property type="entry name" value="Classic Zinc Finger"/>
    <property type="match status" value="1"/>
</dbReference>
<name>A0A8H3ZP70_9PEZI</name>